<dbReference type="PANTHER" id="PTHR42686:SF1">
    <property type="entry name" value="GH17980P-RELATED"/>
    <property type="match status" value="1"/>
</dbReference>
<dbReference type="Pfam" id="PF00248">
    <property type="entry name" value="Aldo_ket_red"/>
    <property type="match status" value="1"/>
</dbReference>
<dbReference type="EMBL" id="CP029803">
    <property type="protein sequence ID" value="AWT60634.1"/>
    <property type="molecule type" value="Genomic_DNA"/>
</dbReference>
<evidence type="ECO:0000313" key="3">
    <source>
        <dbReference type="Proteomes" id="UP000247465"/>
    </source>
</evidence>
<reference evidence="2 3" key="1">
    <citation type="submission" date="2018-06" db="EMBL/GenBank/DDBJ databases">
        <title>Draft Genome Sequence of a Novel Marine Bacterium Related to the Verrucomicrobia.</title>
        <authorList>
            <person name="Vosseberg J."/>
            <person name="Martijn J."/>
            <person name="Ettema T.J.G."/>
        </authorList>
    </citation>
    <scope>NUCLEOTIDE SEQUENCE [LARGE SCALE GENOMIC DNA]</scope>
    <source>
        <strain evidence="2">TARA_B100001123</strain>
    </source>
</reference>
<dbReference type="InterPro" id="IPR036812">
    <property type="entry name" value="NAD(P)_OxRdtase_dom_sf"/>
</dbReference>
<dbReference type="Gene3D" id="3.20.20.100">
    <property type="entry name" value="NADP-dependent oxidoreductase domain"/>
    <property type="match status" value="1"/>
</dbReference>
<feature type="domain" description="NADP-dependent oxidoreductase" evidence="1">
    <location>
        <begin position="31"/>
        <end position="309"/>
    </location>
</feature>
<sequence>MIYRTLGRTGLEMPIMGMGSGGGTDPLGQVSGKPEREIHALLHRAYDLGINFFDTSPGYMESEAILGRALNLIPREELILSTKIPLIGLASDNSLQIMHSDAIRESVDRSLSRLQTEYIDIMLIAVASLECLDVVINDQLPILQDLQQAGKIRFLGSSELSRSDGSHEWLKLLLPTNLIDVAMVAHNMINQSAQKTVFPFCVEHNIGVINVFTVRRAFGVPGRLKEILADLLRLNVVSEKDITLQSPLQFLLEGDVGSLIEASYRYAAYTPGVTTVMNGATEVLWLEENVRNIQKGPLPEKKLQRLKKIFARVSEPIGN</sequence>
<dbReference type="GO" id="GO:0016491">
    <property type="term" value="F:oxidoreductase activity"/>
    <property type="evidence" value="ECO:0007669"/>
    <property type="project" value="UniProtKB-KW"/>
</dbReference>
<dbReference type="AlphaFoldDB" id="A0A2Z4AJN6"/>
<dbReference type="EC" id="1.1.1.-" evidence="2"/>
<dbReference type="PANTHER" id="PTHR42686">
    <property type="entry name" value="GH17980P-RELATED"/>
    <property type="match status" value="1"/>
</dbReference>
<evidence type="ECO:0000259" key="1">
    <source>
        <dbReference type="Pfam" id="PF00248"/>
    </source>
</evidence>
<evidence type="ECO:0000313" key="2">
    <source>
        <dbReference type="EMBL" id="AWT60634.1"/>
    </source>
</evidence>
<dbReference type="InterPro" id="IPR020471">
    <property type="entry name" value="AKR"/>
</dbReference>
<accession>A0A2Z4AJN6</accession>
<dbReference type="KEGG" id="mtar:DF168_01851"/>
<protein>
    <submittedName>
        <fullName evidence="2">NADH-specific methylglyoxal reductase</fullName>
        <ecNumber evidence="2">1.1.1.-</ecNumber>
    </submittedName>
</protein>
<dbReference type="GO" id="GO:0005829">
    <property type="term" value="C:cytosol"/>
    <property type="evidence" value="ECO:0007669"/>
    <property type="project" value="TreeGrafter"/>
</dbReference>
<dbReference type="InterPro" id="IPR023210">
    <property type="entry name" value="NADP_OxRdtase_dom"/>
</dbReference>
<name>A0A2Z4AJN6_9BACT</name>
<dbReference type="SUPFAM" id="SSF51430">
    <property type="entry name" value="NAD(P)-linked oxidoreductase"/>
    <property type="match status" value="1"/>
</dbReference>
<gene>
    <name evidence="2" type="primary">ydjG_3</name>
    <name evidence="2" type="ORF">DF168_01851</name>
</gene>
<keyword evidence="2" id="KW-0560">Oxidoreductase</keyword>
<organism evidence="2 3">
    <name type="scientific">Candidatus Moanibacter tarae</name>
    <dbReference type="NCBI Taxonomy" id="2200854"/>
    <lineage>
        <taxon>Bacteria</taxon>
        <taxon>Pseudomonadati</taxon>
        <taxon>Verrucomicrobiota</taxon>
        <taxon>Opitutia</taxon>
        <taxon>Puniceicoccales</taxon>
        <taxon>Puniceicoccales incertae sedis</taxon>
        <taxon>Candidatus Moanibacter</taxon>
    </lineage>
</organism>
<dbReference type="Proteomes" id="UP000247465">
    <property type="component" value="Chromosome"/>
</dbReference>
<proteinExistence type="predicted"/>